<dbReference type="InterPro" id="IPR003416">
    <property type="entry name" value="MgtC/SapB/SrpB/YhiD_fam"/>
</dbReference>
<evidence type="ECO:0000256" key="7">
    <source>
        <dbReference type="RuleBase" id="RU365041"/>
    </source>
</evidence>
<organism evidence="9 10">
    <name type="scientific">Hahella chejuensis (strain KCTC 2396)</name>
    <dbReference type="NCBI Taxonomy" id="349521"/>
    <lineage>
        <taxon>Bacteria</taxon>
        <taxon>Pseudomonadati</taxon>
        <taxon>Pseudomonadota</taxon>
        <taxon>Gammaproteobacteria</taxon>
        <taxon>Oceanospirillales</taxon>
        <taxon>Hahellaceae</taxon>
        <taxon>Hahella</taxon>
    </lineage>
</organism>
<evidence type="ECO:0000256" key="6">
    <source>
        <dbReference type="ARBA" id="ARBA00023136"/>
    </source>
</evidence>
<keyword evidence="5" id="KW-1133">Transmembrane helix</keyword>
<dbReference type="RefSeq" id="WP_011394663.1">
    <property type="nucleotide sequence ID" value="NC_007645.1"/>
</dbReference>
<evidence type="ECO:0000256" key="4">
    <source>
        <dbReference type="ARBA" id="ARBA00022692"/>
    </source>
</evidence>
<gene>
    <name evidence="9" type="ordered locus">HCH_00686</name>
</gene>
<dbReference type="HOGENOM" id="CLU_079292_1_0_6"/>
<dbReference type="PRINTS" id="PR01837">
    <property type="entry name" value="MGTCSAPBPROT"/>
</dbReference>
<dbReference type="Pfam" id="PF02308">
    <property type="entry name" value="MgtC"/>
    <property type="match status" value="1"/>
</dbReference>
<keyword evidence="6" id="KW-0472">Membrane</keyword>
<evidence type="ECO:0000256" key="2">
    <source>
        <dbReference type="ARBA" id="ARBA00009298"/>
    </source>
</evidence>
<dbReference type="AlphaFoldDB" id="Q2SP38"/>
<dbReference type="EMBL" id="CP000155">
    <property type="protein sequence ID" value="ABC27586.1"/>
    <property type="molecule type" value="Genomic_DNA"/>
</dbReference>
<dbReference type="InterPro" id="IPR049177">
    <property type="entry name" value="MgtC_SapB_SrpB_YhiD_N"/>
</dbReference>
<sequence length="158" mass="16369">MDAFLTEYQGQLWVLMHVCIALVLGGAIGFEREMKKRPAGFRTHMLVAATAALFTDLATLLTSSIDANLTSTVNADPTRVIVAIATGISFLGAGTIFRSEDGVTGLTTAATLLMASALGVAAALEQYVLAVGLTIIVLIVLSALGCLSNRLTDNGDGP</sequence>
<dbReference type="eggNOG" id="COG1285">
    <property type="taxonomic scope" value="Bacteria"/>
</dbReference>
<evidence type="ECO:0000313" key="10">
    <source>
        <dbReference type="Proteomes" id="UP000000238"/>
    </source>
</evidence>
<keyword evidence="7" id="KW-0997">Cell inner membrane</keyword>
<evidence type="ECO:0000256" key="1">
    <source>
        <dbReference type="ARBA" id="ARBA00004651"/>
    </source>
</evidence>
<dbReference type="STRING" id="349521.HCH_00686"/>
<dbReference type="GO" id="GO:0005886">
    <property type="term" value="C:plasma membrane"/>
    <property type="evidence" value="ECO:0007669"/>
    <property type="project" value="UniProtKB-SubCell"/>
</dbReference>
<evidence type="ECO:0000256" key="5">
    <source>
        <dbReference type="ARBA" id="ARBA00022989"/>
    </source>
</evidence>
<reference evidence="9 10" key="1">
    <citation type="journal article" date="2005" name="Nucleic Acids Res.">
        <title>Genomic blueprint of Hahella chejuensis, a marine microbe producing an algicidal agent.</title>
        <authorList>
            <person name="Jeong H."/>
            <person name="Yim J.H."/>
            <person name="Lee C."/>
            <person name="Choi S.-H."/>
            <person name="Park Y.K."/>
            <person name="Yoon S.H."/>
            <person name="Hur C.-G."/>
            <person name="Kang H.-Y."/>
            <person name="Kim D."/>
            <person name="Lee H.H."/>
            <person name="Park K.H."/>
            <person name="Park S.-H."/>
            <person name="Park H.-S."/>
            <person name="Lee H.K."/>
            <person name="Oh T.K."/>
            <person name="Kim J.F."/>
        </authorList>
    </citation>
    <scope>NUCLEOTIDE SEQUENCE [LARGE SCALE GENOMIC DNA]</scope>
    <source>
        <strain evidence="9 10">KCTC 2396</strain>
    </source>
</reference>
<protein>
    <recommendedName>
        <fullName evidence="7">Protein MgtC</fullName>
    </recommendedName>
</protein>
<dbReference type="KEGG" id="hch:HCH_00686"/>
<dbReference type="PANTHER" id="PTHR33778">
    <property type="entry name" value="PROTEIN MGTC"/>
    <property type="match status" value="1"/>
</dbReference>
<proteinExistence type="inferred from homology"/>
<feature type="domain" description="MgtC/SapB/SrpB/YhiD N-terminal" evidence="8">
    <location>
        <begin position="19"/>
        <end position="148"/>
    </location>
</feature>
<dbReference type="OrthoDB" id="9811198at2"/>
<comment type="similarity">
    <text evidence="2 7">Belongs to the MgtC/SapB family.</text>
</comment>
<dbReference type="Proteomes" id="UP000000238">
    <property type="component" value="Chromosome"/>
</dbReference>
<evidence type="ECO:0000259" key="8">
    <source>
        <dbReference type="Pfam" id="PF02308"/>
    </source>
</evidence>
<evidence type="ECO:0000256" key="3">
    <source>
        <dbReference type="ARBA" id="ARBA00022475"/>
    </source>
</evidence>
<keyword evidence="4" id="KW-0812">Transmembrane</keyword>
<accession>Q2SP38</accession>
<dbReference type="PANTHER" id="PTHR33778:SF1">
    <property type="entry name" value="MAGNESIUM TRANSPORTER YHID-RELATED"/>
    <property type="match status" value="1"/>
</dbReference>
<comment type="subcellular location">
    <subcellularLocation>
        <location evidence="7">Cell inner membrane</location>
        <topology evidence="7">Multi-pass membrane protein</topology>
    </subcellularLocation>
    <subcellularLocation>
        <location evidence="1">Cell membrane</location>
        <topology evidence="1">Multi-pass membrane protein</topology>
    </subcellularLocation>
</comment>
<keyword evidence="10" id="KW-1185">Reference proteome</keyword>
<evidence type="ECO:0000313" key="9">
    <source>
        <dbReference type="EMBL" id="ABC27586.1"/>
    </source>
</evidence>
<name>Q2SP38_HAHCH</name>
<keyword evidence="3" id="KW-1003">Cell membrane</keyword>